<protein>
    <submittedName>
        <fullName evidence="3">Uncharacterized protein</fullName>
    </submittedName>
</protein>
<reference evidence="3" key="1">
    <citation type="submission" date="2021-02" db="EMBL/GenBank/DDBJ databases">
        <authorList>
            <person name="Nowell W R."/>
        </authorList>
    </citation>
    <scope>NUCLEOTIDE SEQUENCE</scope>
</reference>
<name>A0A8S2HZ83_9BILA</name>
<sequence length="114" mass="13934">MDNDLACCLKIFVQKQKEIIKEEQIQIQQKYNQIKQKLKQQTKLKYIYIDQKEKLTLEQFQDDFKLLQKQLDEALEQINVQIKYSLKQQIQQYEREIDLHINSLQQNLQLEVIH</sequence>
<organism evidence="3 4">
    <name type="scientific">Didymodactylos carnosus</name>
    <dbReference type="NCBI Taxonomy" id="1234261"/>
    <lineage>
        <taxon>Eukaryota</taxon>
        <taxon>Metazoa</taxon>
        <taxon>Spiralia</taxon>
        <taxon>Gnathifera</taxon>
        <taxon>Rotifera</taxon>
        <taxon>Eurotatoria</taxon>
        <taxon>Bdelloidea</taxon>
        <taxon>Philodinida</taxon>
        <taxon>Philodinidae</taxon>
        <taxon>Didymodactylos</taxon>
    </lineage>
</organism>
<dbReference type="Proteomes" id="UP000677228">
    <property type="component" value="Unassembled WGS sequence"/>
</dbReference>
<dbReference type="AlphaFoldDB" id="A0A8S2HZ83"/>
<evidence type="ECO:0000313" key="3">
    <source>
        <dbReference type="EMBL" id="CAF3698905.1"/>
    </source>
</evidence>
<proteinExistence type="predicted"/>
<dbReference type="EMBL" id="CAJNOK010003970">
    <property type="protein sequence ID" value="CAF0921505.1"/>
    <property type="molecule type" value="Genomic_DNA"/>
</dbReference>
<comment type="caution">
    <text evidence="3">The sequence shown here is derived from an EMBL/GenBank/DDBJ whole genome shotgun (WGS) entry which is preliminary data.</text>
</comment>
<keyword evidence="1" id="KW-0175">Coiled coil</keyword>
<dbReference type="Proteomes" id="UP000682733">
    <property type="component" value="Unassembled WGS sequence"/>
</dbReference>
<evidence type="ECO:0000313" key="4">
    <source>
        <dbReference type="Proteomes" id="UP000682733"/>
    </source>
</evidence>
<accession>A0A8S2HZ83</accession>
<evidence type="ECO:0000313" key="2">
    <source>
        <dbReference type="EMBL" id="CAF0921505.1"/>
    </source>
</evidence>
<gene>
    <name evidence="2" type="ORF">OVA965_LOCUS10647</name>
    <name evidence="3" type="ORF">TMI583_LOCUS10643</name>
</gene>
<feature type="coiled-coil region" evidence="1">
    <location>
        <begin position="13"/>
        <end position="77"/>
    </location>
</feature>
<evidence type="ECO:0000256" key="1">
    <source>
        <dbReference type="SAM" id="Coils"/>
    </source>
</evidence>
<dbReference type="EMBL" id="CAJOBA010003972">
    <property type="protein sequence ID" value="CAF3698905.1"/>
    <property type="molecule type" value="Genomic_DNA"/>
</dbReference>